<dbReference type="GO" id="GO:0006935">
    <property type="term" value="P:chemotaxis"/>
    <property type="evidence" value="ECO:0007669"/>
    <property type="project" value="UniProtKB-KW"/>
</dbReference>
<dbReference type="PANTHER" id="PTHR35091:SF2">
    <property type="entry name" value="FLAGELLAR PROTEIN FLIL"/>
    <property type="match status" value="1"/>
</dbReference>
<keyword evidence="7 10" id="KW-0283">Flagellar rotation</keyword>
<dbReference type="EMBL" id="JALJRB010000012">
    <property type="protein sequence ID" value="MCJ8501301.1"/>
    <property type="molecule type" value="Genomic_DNA"/>
</dbReference>
<evidence type="ECO:0000256" key="7">
    <source>
        <dbReference type="ARBA" id="ARBA00022779"/>
    </source>
</evidence>
<evidence type="ECO:0000256" key="9">
    <source>
        <dbReference type="ARBA" id="ARBA00023136"/>
    </source>
</evidence>
<feature type="region of interest" description="Disordered" evidence="11">
    <location>
        <begin position="39"/>
        <end position="60"/>
    </location>
</feature>
<dbReference type="Proteomes" id="UP001165427">
    <property type="component" value="Unassembled WGS sequence"/>
</dbReference>
<comment type="subcellular location">
    <subcellularLocation>
        <location evidence="2">Cell membrane</location>
        <topology evidence="2">Single-pass membrane protein</topology>
    </subcellularLocation>
</comment>
<keyword evidence="12" id="KW-0969">Cilium</keyword>
<protein>
    <recommendedName>
        <fullName evidence="10">Flagellar protein FliL</fullName>
    </recommendedName>
</protein>
<evidence type="ECO:0000256" key="5">
    <source>
        <dbReference type="ARBA" id="ARBA00022500"/>
    </source>
</evidence>
<dbReference type="InterPro" id="IPR005503">
    <property type="entry name" value="FliL"/>
</dbReference>
<dbReference type="GO" id="GO:0005886">
    <property type="term" value="C:plasma membrane"/>
    <property type="evidence" value="ECO:0007669"/>
    <property type="project" value="UniProtKB-SubCell"/>
</dbReference>
<evidence type="ECO:0000256" key="8">
    <source>
        <dbReference type="ARBA" id="ARBA00022989"/>
    </source>
</evidence>
<comment type="function">
    <text evidence="1 10">Controls the rotational direction of flagella during chemotaxis.</text>
</comment>
<proteinExistence type="inferred from homology"/>
<dbReference type="GO" id="GO:0071978">
    <property type="term" value="P:bacterial-type flagellum-dependent swarming motility"/>
    <property type="evidence" value="ECO:0007669"/>
    <property type="project" value="TreeGrafter"/>
</dbReference>
<evidence type="ECO:0000256" key="3">
    <source>
        <dbReference type="ARBA" id="ARBA00008281"/>
    </source>
</evidence>
<keyword evidence="8 10" id="KW-1133">Transmembrane helix</keyword>
<evidence type="ECO:0000313" key="13">
    <source>
        <dbReference type="Proteomes" id="UP001165427"/>
    </source>
</evidence>
<dbReference type="AlphaFoldDB" id="A0AA41ULA8"/>
<keyword evidence="4 10" id="KW-1003">Cell membrane</keyword>
<keyword evidence="12" id="KW-0966">Cell projection</keyword>
<evidence type="ECO:0000313" key="12">
    <source>
        <dbReference type="EMBL" id="MCJ8501301.1"/>
    </source>
</evidence>
<evidence type="ECO:0000256" key="10">
    <source>
        <dbReference type="RuleBase" id="RU364125"/>
    </source>
</evidence>
<gene>
    <name evidence="12" type="ORF">MRX98_12020</name>
</gene>
<keyword evidence="5 10" id="KW-0145">Chemotaxis</keyword>
<dbReference type="Pfam" id="PF03748">
    <property type="entry name" value="FliL"/>
    <property type="match status" value="1"/>
</dbReference>
<evidence type="ECO:0000256" key="1">
    <source>
        <dbReference type="ARBA" id="ARBA00002254"/>
    </source>
</evidence>
<dbReference type="PANTHER" id="PTHR35091">
    <property type="entry name" value="FLAGELLAR PROTEIN FLIL"/>
    <property type="match status" value="1"/>
</dbReference>
<name>A0AA41ULA8_9BACT</name>
<evidence type="ECO:0000256" key="6">
    <source>
        <dbReference type="ARBA" id="ARBA00022692"/>
    </source>
</evidence>
<evidence type="ECO:0000256" key="2">
    <source>
        <dbReference type="ARBA" id="ARBA00004162"/>
    </source>
</evidence>
<accession>A0AA41ULA8</accession>
<organism evidence="12 13">
    <name type="scientific">Desulfatitalea alkaliphila</name>
    <dbReference type="NCBI Taxonomy" id="2929485"/>
    <lineage>
        <taxon>Bacteria</taxon>
        <taxon>Pseudomonadati</taxon>
        <taxon>Thermodesulfobacteriota</taxon>
        <taxon>Desulfobacteria</taxon>
        <taxon>Desulfobacterales</taxon>
        <taxon>Desulfosarcinaceae</taxon>
        <taxon>Desulfatitalea</taxon>
    </lineage>
</organism>
<evidence type="ECO:0000256" key="4">
    <source>
        <dbReference type="ARBA" id="ARBA00022475"/>
    </source>
</evidence>
<keyword evidence="12" id="KW-0282">Flagellum</keyword>
<evidence type="ECO:0000256" key="11">
    <source>
        <dbReference type="SAM" id="MobiDB-lite"/>
    </source>
</evidence>
<keyword evidence="13" id="KW-1185">Reference proteome</keyword>
<dbReference type="RefSeq" id="WP_246908458.1">
    <property type="nucleotide sequence ID" value="NZ_JALJRB010000012.1"/>
</dbReference>
<dbReference type="GO" id="GO:0009425">
    <property type="term" value="C:bacterial-type flagellum basal body"/>
    <property type="evidence" value="ECO:0007669"/>
    <property type="project" value="InterPro"/>
</dbReference>
<sequence>MSTKTLIIVLSAVVLMVGMMGGGFFLLWHKMSTSLVQMQQQQNRPAGEQGAVGEEEEGEEEQVAGLGPMYTMDTLIVNLADQGGKRYLRLGMQWELSDPGVVQEVDKRMAQLRDAILMILPTKQYADIGSAQGKIDLRDELMARVNSILRDGSVTNIYFTEFVVQ</sequence>
<reference evidence="12" key="1">
    <citation type="submission" date="2022-04" db="EMBL/GenBank/DDBJ databases">
        <title>Desulfatitalea alkaliphila sp. nov., a novel anaerobic sulfate-reducing bacterium isolated from terrestrial mud volcano, Taman Peninsula, Russia.</title>
        <authorList>
            <person name="Khomyakova M.A."/>
            <person name="Merkel A.Y."/>
            <person name="Slobodkin A.I."/>
        </authorList>
    </citation>
    <scope>NUCLEOTIDE SEQUENCE</scope>
    <source>
        <strain evidence="12">M08but</strain>
    </source>
</reference>
<feature type="transmembrane region" description="Helical" evidence="10">
    <location>
        <begin position="6"/>
        <end position="28"/>
    </location>
</feature>
<comment type="similarity">
    <text evidence="3 10">Belongs to the FliL family.</text>
</comment>
<comment type="caution">
    <text evidence="12">The sequence shown here is derived from an EMBL/GenBank/DDBJ whole genome shotgun (WGS) entry which is preliminary data.</text>
</comment>
<keyword evidence="6 10" id="KW-0812">Transmembrane</keyword>
<keyword evidence="9 10" id="KW-0472">Membrane</keyword>